<evidence type="ECO:0000313" key="3">
    <source>
        <dbReference type="Proteomes" id="UP001201812"/>
    </source>
</evidence>
<evidence type="ECO:0000313" key="2">
    <source>
        <dbReference type="EMBL" id="KAI1705261.1"/>
    </source>
</evidence>
<keyword evidence="3" id="KW-1185">Reference proteome</keyword>
<dbReference type="Proteomes" id="UP001201812">
    <property type="component" value="Unassembled WGS sequence"/>
</dbReference>
<comment type="caution">
    <text evidence="2">The sequence shown here is derived from an EMBL/GenBank/DDBJ whole genome shotgun (WGS) entry which is preliminary data.</text>
</comment>
<dbReference type="AlphaFoldDB" id="A0AAD4MSE3"/>
<protein>
    <submittedName>
        <fullName evidence="2">Uncharacterized protein</fullName>
    </submittedName>
</protein>
<accession>A0AAD4MSE3</accession>
<keyword evidence="1" id="KW-0472">Membrane</keyword>
<gene>
    <name evidence="2" type="ORF">DdX_13729</name>
</gene>
<proteinExistence type="predicted"/>
<keyword evidence="1" id="KW-1133">Transmembrane helix</keyword>
<sequence length="329" mass="37295">MLCQCRSSANSKAWLFFLKRPFSSRNSFHALERSTLIPKLSKIFFRPNGNISVQAVLLQQRSFATSSDENNAPGSDGHQGTIAQNLTRSDPRVAKIESVNRKIDDRPNQETNDEFVDRTEEILNYEKSGVEVILGKCIMVFFQIIAGAFIGIVLYLLYTAVQKSYEDPLDDPLKVLEGEYGSYLAKKSYPFEDFIEKLLQSGTVKRIIHFPPFKRAVVVLSSGIDIEGLPADKQVIPLNVFGHRTIHSSASLTQEIRRFESKLGILPSNGVPIEVIGPDEDIQWQRVPIFVFTFGILPFFIFLKWRKIFGRKKPWKPTLPSSKVKKLVS</sequence>
<evidence type="ECO:0000256" key="1">
    <source>
        <dbReference type="SAM" id="Phobius"/>
    </source>
</evidence>
<dbReference type="EMBL" id="JAKKPZ010000058">
    <property type="protein sequence ID" value="KAI1705261.1"/>
    <property type="molecule type" value="Genomic_DNA"/>
</dbReference>
<feature type="transmembrane region" description="Helical" evidence="1">
    <location>
        <begin position="287"/>
        <end position="305"/>
    </location>
</feature>
<feature type="transmembrane region" description="Helical" evidence="1">
    <location>
        <begin position="137"/>
        <end position="158"/>
    </location>
</feature>
<keyword evidence="1" id="KW-0812">Transmembrane</keyword>
<reference evidence="2" key="1">
    <citation type="submission" date="2022-01" db="EMBL/GenBank/DDBJ databases">
        <title>Genome Sequence Resource for Two Populations of Ditylenchus destructor, the Migratory Endoparasitic Phytonematode.</title>
        <authorList>
            <person name="Zhang H."/>
            <person name="Lin R."/>
            <person name="Xie B."/>
        </authorList>
    </citation>
    <scope>NUCLEOTIDE SEQUENCE</scope>
    <source>
        <strain evidence="2">BazhouSP</strain>
    </source>
</reference>
<organism evidence="2 3">
    <name type="scientific">Ditylenchus destructor</name>
    <dbReference type="NCBI Taxonomy" id="166010"/>
    <lineage>
        <taxon>Eukaryota</taxon>
        <taxon>Metazoa</taxon>
        <taxon>Ecdysozoa</taxon>
        <taxon>Nematoda</taxon>
        <taxon>Chromadorea</taxon>
        <taxon>Rhabditida</taxon>
        <taxon>Tylenchina</taxon>
        <taxon>Tylenchomorpha</taxon>
        <taxon>Sphaerularioidea</taxon>
        <taxon>Anguinidae</taxon>
        <taxon>Anguininae</taxon>
        <taxon>Ditylenchus</taxon>
    </lineage>
</organism>
<name>A0AAD4MSE3_9BILA</name>